<feature type="domain" description="Mop" evidence="3">
    <location>
        <begin position="2"/>
        <end position="68"/>
    </location>
</feature>
<dbReference type="Proteomes" id="UP000000718">
    <property type="component" value="Chromosome"/>
</dbReference>
<dbReference type="InterPro" id="IPR008995">
    <property type="entry name" value="Mo/tungstate-bd_C_term_dom"/>
</dbReference>
<organism evidence="4 5">
    <name type="scientific">Thermodesulfovibrio yellowstonii (strain ATCC 51303 / DSM 11347 / YP87)</name>
    <dbReference type="NCBI Taxonomy" id="289376"/>
    <lineage>
        <taxon>Bacteria</taxon>
        <taxon>Pseudomonadati</taxon>
        <taxon>Nitrospirota</taxon>
        <taxon>Thermodesulfovibrionia</taxon>
        <taxon>Thermodesulfovibrionales</taxon>
        <taxon>Thermodesulfovibrionaceae</taxon>
        <taxon>Thermodesulfovibrio</taxon>
    </lineage>
</organism>
<evidence type="ECO:0000259" key="3">
    <source>
        <dbReference type="PROSITE" id="PS51866"/>
    </source>
</evidence>
<accession>B5YL52</accession>
<keyword evidence="5" id="KW-1185">Reference proteome</keyword>
<dbReference type="KEGG" id="tye:THEYE_A1143"/>
<evidence type="ECO:0000256" key="2">
    <source>
        <dbReference type="PROSITE-ProRule" id="PRU01213"/>
    </source>
</evidence>
<proteinExistence type="predicted"/>
<gene>
    <name evidence="4" type="ordered locus">THEYE_A1143</name>
</gene>
<dbReference type="GO" id="GO:0015689">
    <property type="term" value="P:molybdate ion transport"/>
    <property type="evidence" value="ECO:0007669"/>
    <property type="project" value="InterPro"/>
</dbReference>
<keyword evidence="1 2" id="KW-0500">Molybdenum</keyword>
<dbReference type="HOGENOM" id="CLU_118993_1_3_0"/>
<sequence>MKYGARNAINAKVKSVKKGDVMSLVKYEILVPAEMASVLTTESCEELNLQPGDNVKLIIKAIHVLPVKE</sequence>
<dbReference type="PATRIC" id="fig|289376.4.peg.1121"/>
<protein>
    <submittedName>
        <fullName evidence="4">Molybdenum-binding protein</fullName>
    </submittedName>
</protein>
<dbReference type="EMBL" id="CP001147">
    <property type="protein sequence ID" value="ACI20869.1"/>
    <property type="molecule type" value="Genomic_DNA"/>
</dbReference>
<dbReference type="RefSeq" id="WP_012545599.1">
    <property type="nucleotide sequence ID" value="NC_011296.1"/>
</dbReference>
<reference evidence="4 5" key="2">
    <citation type="journal article" date="2015" name="Genome Announc.">
        <title>Genome Sequence of the Sulfate-Reducing Thermophilic Bacterium Thermodesulfovibrio yellowstonii Strain DSM 11347T (Phylum Nitrospirae).</title>
        <authorList>
            <person name="Bhatnagar S."/>
            <person name="Badger J.H."/>
            <person name="Madupu R."/>
            <person name="Khouri H.M."/>
            <person name="O'Connor E.M."/>
            <person name="Robb F.T."/>
            <person name="Ward N.L."/>
            <person name="Eisen J.A."/>
        </authorList>
    </citation>
    <scope>NUCLEOTIDE SEQUENCE [LARGE SCALE GENOMIC DNA]</scope>
    <source>
        <strain evidence="5">ATCC 51303 / DSM 11347 / YP87</strain>
    </source>
</reference>
<name>B5YL52_THEYD</name>
<dbReference type="STRING" id="289376.THEYE_A1143"/>
<dbReference type="eggNOG" id="COG3585">
    <property type="taxonomic scope" value="Bacteria"/>
</dbReference>
<dbReference type="AlphaFoldDB" id="B5YL52"/>
<dbReference type="Gene3D" id="2.40.50.100">
    <property type="match status" value="1"/>
</dbReference>
<dbReference type="Pfam" id="PF03459">
    <property type="entry name" value="TOBE"/>
    <property type="match status" value="1"/>
</dbReference>
<dbReference type="PROSITE" id="PS51866">
    <property type="entry name" value="MOP"/>
    <property type="match status" value="1"/>
</dbReference>
<dbReference type="OrthoDB" id="5459633at2"/>
<dbReference type="InterPro" id="IPR005116">
    <property type="entry name" value="Transp-assoc_OB_typ1"/>
</dbReference>
<dbReference type="InterPro" id="IPR004606">
    <property type="entry name" value="Mop_domain"/>
</dbReference>
<dbReference type="EnsemblBacteria" id="ACI20869">
    <property type="protein sequence ID" value="ACI20869"/>
    <property type="gene ID" value="THEYE_A1143"/>
</dbReference>
<dbReference type="InParanoid" id="B5YL52"/>
<reference evidence="5" key="1">
    <citation type="submission" date="2008-08" db="EMBL/GenBank/DDBJ databases">
        <title>The complete genome sequence of Thermodesulfovibrio yellowstonii strain ATCC 51303 / DSM 11347 / YP87.</title>
        <authorList>
            <person name="Dodson R.J."/>
            <person name="Durkin A.S."/>
            <person name="Wu M."/>
            <person name="Eisen J."/>
            <person name="Sutton G."/>
        </authorList>
    </citation>
    <scope>NUCLEOTIDE SEQUENCE [LARGE SCALE GENOMIC DNA]</scope>
    <source>
        <strain evidence="5">ATCC 51303 / DSM 11347 / YP87</strain>
    </source>
</reference>
<evidence type="ECO:0000313" key="5">
    <source>
        <dbReference type="Proteomes" id="UP000000718"/>
    </source>
</evidence>
<evidence type="ECO:0000313" key="4">
    <source>
        <dbReference type="EMBL" id="ACI20869.1"/>
    </source>
</evidence>
<dbReference type="SUPFAM" id="SSF50331">
    <property type="entry name" value="MOP-like"/>
    <property type="match status" value="1"/>
</dbReference>
<evidence type="ECO:0000256" key="1">
    <source>
        <dbReference type="ARBA" id="ARBA00022505"/>
    </source>
</evidence>